<evidence type="ECO:0000259" key="6">
    <source>
        <dbReference type="PROSITE" id="PS50059"/>
    </source>
</evidence>
<evidence type="ECO:0000256" key="2">
    <source>
        <dbReference type="ARBA" id="ARBA00022737"/>
    </source>
</evidence>
<dbReference type="GO" id="GO:0005737">
    <property type="term" value="C:cytoplasm"/>
    <property type="evidence" value="ECO:0007669"/>
    <property type="project" value="TreeGrafter"/>
</dbReference>
<dbReference type="RefSeq" id="XP_030763019.1">
    <property type="nucleotide sequence ID" value="XM_030907159.1"/>
</dbReference>
<dbReference type="GO" id="GO:0034587">
    <property type="term" value="P:piRNA processing"/>
    <property type="evidence" value="ECO:0007669"/>
    <property type="project" value="TreeGrafter"/>
</dbReference>
<dbReference type="PROSITE" id="PS50005">
    <property type="entry name" value="TPR"/>
    <property type="match status" value="1"/>
</dbReference>
<dbReference type="PANTHER" id="PTHR46674">
    <property type="entry name" value="INACTIVE PEPTIDYL-PROLYL CIS-TRANS ISOMERASE FKBP6"/>
    <property type="match status" value="1"/>
</dbReference>
<organism evidence="7 8">
    <name type="scientific">Sitophilus oryzae</name>
    <name type="common">Rice weevil</name>
    <name type="synonym">Curculio oryzae</name>
    <dbReference type="NCBI Taxonomy" id="7048"/>
    <lineage>
        <taxon>Eukaryota</taxon>
        <taxon>Metazoa</taxon>
        <taxon>Ecdysozoa</taxon>
        <taxon>Arthropoda</taxon>
        <taxon>Hexapoda</taxon>
        <taxon>Insecta</taxon>
        <taxon>Pterygota</taxon>
        <taxon>Neoptera</taxon>
        <taxon>Endopterygota</taxon>
        <taxon>Coleoptera</taxon>
        <taxon>Polyphaga</taxon>
        <taxon>Cucujiformia</taxon>
        <taxon>Curculionidae</taxon>
        <taxon>Dryophthorinae</taxon>
        <taxon>Sitophilus</taxon>
    </lineage>
</organism>
<accession>A0A6J2YIP7</accession>
<dbReference type="PANTHER" id="PTHR46674:SF1">
    <property type="entry name" value="INACTIVE PEPTIDYL-PROLYL CIS-TRANS ISOMERASE FKBP6"/>
    <property type="match status" value="1"/>
</dbReference>
<keyword evidence="4 8" id="KW-0413">Isomerase</keyword>
<dbReference type="Pfam" id="PF00254">
    <property type="entry name" value="FKBP_C"/>
    <property type="match status" value="1"/>
</dbReference>
<comment type="similarity">
    <text evidence="1">Belongs to the FKBP6 family.</text>
</comment>
<evidence type="ECO:0000313" key="8">
    <source>
        <dbReference type="RefSeq" id="XP_030763019.1"/>
    </source>
</evidence>
<protein>
    <recommendedName>
        <fullName evidence="4">peptidylprolyl isomerase</fullName>
        <ecNumber evidence="4">5.2.1.8</ecNumber>
    </recommendedName>
</protein>
<dbReference type="Gene3D" id="1.25.40.10">
    <property type="entry name" value="Tetratricopeptide repeat domain"/>
    <property type="match status" value="1"/>
</dbReference>
<dbReference type="GO" id="GO:0051879">
    <property type="term" value="F:Hsp90 protein binding"/>
    <property type="evidence" value="ECO:0007669"/>
    <property type="project" value="TreeGrafter"/>
</dbReference>
<evidence type="ECO:0000313" key="7">
    <source>
        <dbReference type="Proteomes" id="UP000504635"/>
    </source>
</evidence>
<dbReference type="Proteomes" id="UP000504635">
    <property type="component" value="Unplaced"/>
</dbReference>
<dbReference type="CTD" id="45360"/>
<sequence length="371" mass="42674">MLPKINLKELTTTGTTFHIDPVADIMEDDSDDEVSKDAYETEMLKHAKMECMGEFEDEDVYDPTEPFETFSSKMTNLIENGDIKKRVLREGYGDKPEDKSIVKVHYNAYTEHNAEPFDCTYGRKKPHIFTLGQGEVIPGLDIAVASMKINEKSQFLVKPAYAYGEFGCMDRIPPNSSVLFEIELIEIIESSAAEHYENLPQEKRTEFSEVYKYCMSQCAKAKDLFGRSIISAIKQYNMAVSALENAVLSEYEDQVKQQELLYKLYSNLLVCYTKVEEPKKACINFNKINQMVQGSDMKISAKAYYNNAKCLRMLGDYSLAKRRLQCAYKLNPKNPEILQEFKIIDEKQRIYKEKEQIMASAFINSKNKETK</sequence>
<dbReference type="Gene3D" id="3.10.50.40">
    <property type="match status" value="1"/>
</dbReference>
<name>A0A6J2YIP7_SITOR</name>
<dbReference type="InterPro" id="IPR011990">
    <property type="entry name" value="TPR-like_helical_dom_sf"/>
</dbReference>
<evidence type="ECO:0000256" key="1">
    <source>
        <dbReference type="ARBA" id="ARBA00009648"/>
    </source>
</evidence>
<keyword evidence="7" id="KW-1185">Reference proteome</keyword>
<dbReference type="SUPFAM" id="SSF54534">
    <property type="entry name" value="FKBP-like"/>
    <property type="match status" value="1"/>
</dbReference>
<dbReference type="InParanoid" id="A0A6J2YIP7"/>
<dbReference type="KEGG" id="soy:115887693"/>
<dbReference type="FunCoup" id="A0A6J2YIP7">
    <property type="interactions" value="105"/>
</dbReference>
<reference evidence="8" key="1">
    <citation type="submission" date="2025-08" db="UniProtKB">
        <authorList>
            <consortium name="RefSeq"/>
        </authorList>
    </citation>
    <scope>IDENTIFICATION</scope>
    <source>
        <tissue evidence="8">Gonads</tissue>
    </source>
</reference>
<dbReference type="InterPro" id="IPR019734">
    <property type="entry name" value="TPR_rpt"/>
</dbReference>
<dbReference type="AlphaFoldDB" id="A0A6J2YIP7"/>
<dbReference type="InterPro" id="IPR001179">
    <property type="entry name" value="PPIase_FKBP_dom"/>
</dbReference>
<feature type="domain" description="PPIase FKBP-type" evidence="6">
    <location>
        <begin position="99"/>
        <end position="188"/>
    </location>
</feature>
<dbReference type="InterPro" id="IPR046357">
    <property type="entry name" value="PPIase_dom_sf"/>
</dbReference>
<gene>
    <name evidence="8" type="primary">LOC115887693</name>
</gene>
<evidence type="ECO:0000256" key="5">
    <source>
        <dbReference type="PROSITE-ProRule" id="PRU00339"/>
    </source>
</evidence>
<proteinExistence type="inferred from homology"/>
<evidence type="ECO:0000256" key="4">
    <source>
        <dbReference type="PROSITE-ProRule" id="PRU00277"/>
    </source>
</evidence>
<feature type="repeat" description="TPR" evidence="5">
    <location>
        <begin position="301"/>
        <end position="334"/>
    </location>
</feature>
<dbReference type="OrthoDB" id="8116123at2759"/>
<dbReference type="GO" id="GO:0003755">
    <property type="term" value="F:peptidyl-prolyl cis-trans isomerase activity"/>
    <property type="evidence" value="ECO:0007669"/>
    <property type="project" value="UniProtKB-KW"/>
</dbReference>
<evidence type="ECO:0000256" key="3">
    <source>
        <dbReference type="ARBA" id="ARBA00022803"/>
    </source>
</evidence>
<comment type="catalytic activity">
    <reaction evidence="4">
        <text>[protein]-peptidylproline (omega=180) = [protein]-peptidylproline (omega=0)</text>
        <dbReference type="Rhea" id="RHEA:16237"/>
        <dbReference type="Rhea" id="RHEA-COMP:10747"/>
        <dbReference type="Rhea" id="RHEA-COMP:10748"/>
        <dbReference type="ChEBI" id="CHEBI:83833"/>
        <dbReference type="ChEBI" id="CHEBI:83834"/>
        <dbReference type="EC" id="5.2.1.8"/>
    </reaction>
</comment>
<dbReference type="SMART" id="SM00028">
    <property type="entry name" value="TPR"/>
    <property type="match status" value="1"/>
</dbReference>
<keyword evidence="2" id="KW-0677">Repeat</keyword>
<dbReference type="PROSITE" id="PS50059">
    <property type="entry name" value="FKBP_PPIASE"/>
    <property type="match status" value="1"/>
</dbReference>
<keyword evidence="3 5" id="KW-0802">TPR repeat</keyword>
<dbReference type="InterPro" id="IPR042282">
    <property type="entry name" value="FKBP6/shu"/>
</dbReference>
<dbReference type="SUPFAM" id="SSF48452">
    <property type="entry name" value="TPR-like"/>
    <property type="match status" value="1"/>
</dbReference>
<dbReference type="GeneID" id="115887693"/>
<dbReference type="GO" id="GO:0007283">
    <property type="term" value="P:spermatogenesis"/>
    <property type="evidence" value="ECO:0007669"/>
    <property type="project" value="TreeGrafter"/>
</dbReference>
<dbReference type="EC" id="5.2.1.8" evidence="4"/>
<keyword evidence="4" id="KW-0697">Rotamase</keyword>